<keyword evidence="3" id="KW-0133">Cell shape</keyword>
<evidence type="ECO:0000256" key="1">
    <source>
        <dbReference type="ARBA" id="ARBA00004141"/>
    </source>
</evidence>
<dbReference type="GO" id="GO:0005886">
    <property type="term" value="C:plasma membrane"/>
    <property type="evidence" value="ECO:0007669"/>
    <property type="project" value="TreeGrafter"/>
</dbReference>
<dbReference type="RefSeq" id="WP_307263395.1">
    <property type="nucleotide sequence ID" value="NZ_JAUSVL010000001.1"/>
</dbReference>
<keyword evidence="4 6" id="KW-1133">Transmembrane helix</keyword>
<dbReference type="EMBL" id="JAUSVL010000001">
    <property type="protein sequence ID" value="MDQ0291104.1"/>
    <property type="molecule type" value="Genomic_DNA"/>
</dbReference>
<evidence type="ECO:0000256" key="5">
    <source>
        <dbReference type="ARBA" id="ARBA00023136"/>
    </source>
</evidence>
<feature type="transmembrane region" description="Helical" evidence="6">
    <location>
        <begin position="169"/>
        <end position="185"/>
    </location>
</feature>
<keyword evidence="8" id="KW-1185">Reference proteome</keyword>
<sequence length="407" mass="44874">MTSDDLKHNLLLFRRMDILSLLLHVVLLGIGVLFIRGAGLEVGGVMSEMWQRQLLWIGAGTVIYLGCALFDYRWLGRYAWMPYLGGLCILVLLLLLNRSINSSRSWLVIPGFGMLQPSELMKPVVLLFMCWVYTHPTLRHSQIPPLLVLLAILGPPLLLILLQPDYGTALVYMPFAFMLLFVNGLKWRHIMLSALAALLLLPIGFSSLRPHQQDRLKVFLEVPSHFALAAVSPLLSNARRERLVEAQRTFFLKADGKPFDNWNAQQSLLAVGSGGFMGKGYLKGTQYVLGYLPKTVAPTDFIFSVIAEEVGFVGSACVVCLLICLILCICRTAILATDELGTFLAIGIASIFATHTFINIGMTIQAAPIIGIPLPFVSYGGSFMFGSMMLAGLGQSVHMRRGLAEET</sequence>
<feature type="transmembrane region" description="Helical" evidence="6">
    <location>
        <begin position="79"/>
        <end position="100"/>
    </location>
</feature>
<dbReference type="PANTHER" id="PTHR30474:SF1">
    <property type="entry name" value="PEPTIDOGLYCAN GLYCOSYLTRANSFERASE MRDB"/>
    <property type="match status" value="1"/>
</dbReference>
<dbReference type="InterPro" id="IPR001182">
    <property type="entry name" value="FtsW/RodA"/>
</dbReference>
<evidence type="ECO:0000313" key="8">
    <source>
        <dbReference type="Proteomes" id="UP001238163"/>
    </source>
</evidence>
<feature type="transmembrane region" description="Helical" evidence="6">
    <location>
        <begin position="145"/>
        <end position="163"/>
    </location>
</feature>
<evidence type="ECO:0000313" key="7">
    <source>
        <dbReference type="EMBL" id="MDQ0291104.1"/>
    </source>
</evidence>
<keyword evidence="5 6" id="KW-0472">Membrane</keyword>
<feature type="transmembrane region" description="Helical" evidence="6">
    <location>
        <begin position="310"/>
        <end position="330"/>
    </location>
</feature>
<feature type="transmembrane region" description="Helical" evidence="6">
    <location>
        <begin position="370"/>
        <end position="393"/>
    </location>
</feature>
<proteinExistence type="predicted"/>
<dbReference type="GO" id="GO:0008360">
    <property type="term" value="P:regulation of cell shape"/>
    <property type="evidence" value="ECO:0007669"/>
    <property type="project" value="UniProtKB-KW"/>
</dbReference>
<evidence type="ECO:0000256" key="4">
    <source>
        <dbReference type="ARBA" id="ARBA00022989"/>
    </source>
</evidence>
<dbReference type="GO" id="GO:0032153">
    <property type="term" value="C:cell division site"/>
    <property type="evidence" value="ECO:0007669"/>
    <property type="project" value="TreeGrafter"/>
</dbReference>
<dbReference type="GO" id="GO:0015648">
    <property type="term" value="F:lipid-linked peptidoglycan transporter activity"/>
    <property type="evidence" value="ECO:0007669"/>
    <property type="project" value="TreeGrafter"/>
</dbReference>
<comment type="caution">
    <text evidence="7">The sequence shown here is derived from an EMBL/GenBank/DDBJ whole genome shotgun (WGS) entry which is preliminary data.</text>
</comment>
<feature type="transmembrane region" description="Helical" evidence="6">
    <location>
        <begin position="342"/>
        <end position="364"/>
    </location>
</feature>
<accession>A0AAE3VII8</accession>
<reference evidence="7" key="1">
    <citation type="submission" date="2023-07" db="EMBL/GenBank/DDBJ databases">
        <title>Genomic Encyclopedia of Type Strains, Phase IV (KMG-IV): sequencing the most valuable type-strain genomes for metagenomic binning, comparative biology and taxonomic classification.</title>
        <authorList>
            <person name="Goeker M."/>
        </authorList>
    </citation>
    <scope>NUCLEOTIDE SEQUENCE</scope>
    <source>
        <strain evidence="7">DSM 24202</strain>
    </source>
</reference>
<dbReference type="GO" id="GO:0051301">
    <property type="term" value="P:cell division"/>
    <property type="evidence" value="ECO:0007669"/>
    <property type="project" value="InterPro"/>
</dbReference>
<feature type="transmembrane region" description="Helical" evidence="6">
    <location>
        <begin position="21"/>
        <end position="39"/>
    </location>
</feature>
<comment type="subcellular location">
    <subcellularLocation>
        <location evidence="1">Membrane</location>
        <topology evidence="1">Multi-pass membrane protein</topology>
    </subcellularLocation>
</comment>
<evidence type="ECO:0000256" key="2">
    <source>
        <dbReference type="ARBA" id="ARBA00022692"/>
    </source>
</evidence>
<evidence type="ECO:0000256" key="3">
    <source>
        <dbReference type="ARBA" id="ARBA00022960"/>
    </source>
</evidence>
<organism evidence="7 8">
    <name type="scientific">Oligosphaera ethanolica</name>
    <dbReference type="NCBI Taxonomy" id="760260"/>
    <lineage>
        <taxon>Bacteria</taxon>
        <taxon>Pseudomonadati</taxon>
        <taxon>Lentisphaerota</taxon>
        <taxon>Oligosphaeria</taxon>
        <taxon>Oligosphaerales</taxon>
        <taxon>Oligosphaeraceae</taxon>
        <taxon>Oligosphaera</taxon>
    </lineage>
</organism>
<feature type="transmembrane region" description="Helical" evidence="6">
    <location>
        <begin position="54"/>
        <end position="72"/>
    </location>
</feature>
<keyword evidence="2 6" id="KW-0812">Transmembrane</keyword>
<gene>
    <name evidence="7" type="ORF">J3R75_003211</name>
</gene>
<dbReference type="PANTHER" id="PTHR30474">
    <property type="entry name" value="CELL CYCLE PROTEIN"/>
    <property type="match status" value="1"/>
</dbReference>
<feature type="transmembrane region" description="Helical" evidence="6">
    <location>
        <begin position="190"/>
        <end position="208"/>
    </location>
</feature>
<evidence type="ECO:0000256" key="6">
    <source>
        <dbReference type="SAM" id="Phobius"/>
    </source>
</evidence>
<dbReference type="Pfam" id="PF01098">
    <property type="entry name" value="FTSW_RODA_SPOVE"/>
    <property type="match status" value="2"/>
</dbReference>
<protein>
    <submittedName>
        <fullName evidence="7">Rod shape determining protein RodA</fullName>
    </submittedName>
</protein>
<dbReference type="Proteomes" id="UP001238163">
    <property type="component" value="Unassembled WGS sequence"/>
</dbReference>
<dbReference type="AlphaFoldDB" id="A0AAE3VII8"/>
<name>A0AAE3VII8_9BACT</name>